<dbReference type="Gramene" id="KZM96841">
    <property type="protein sequence ID" value="KZM96841"/>
    <property type="gene ID" value="DCAR_015797"/>
</dbReference>
<evidence type="ECO:0000313" key="1">
    <source>
        <dbReference type="EMBL" id="WOG95580.1"/>
    </source>
</evidence>
<reference evidence="1" key="1">
    <citation type="journal article" date="2016" name="Nat. Genet.">
        <title>A high-quality carrot genome assembly provides new insights into carotenoid accumulation and asterid genome evolution.</title>
        <authorList>
            <person name="Iorizzo M."/>
            <person name="Ellison S."/>
            <person name="Senalik D."/>
            <person name="Zeng P."/>
            <person name="Satapoomin P."/>
            <person name="Huang J."/>
            <person name="Bowman M."/>
            <person name="Iovene M."/>
            <person name="Sanseverino W."/>
            <person name="Cavagnaro P."/>
            <person name="Yildiz M."/>
            <person name="Macko-Podgorni A."/>
            <person name="Moranska E."/>
            <person name="Grzebelus E."/>
            <person name="Grzebelus D."/>
            <person name="Ashrafi H."/>
            <person name="Zheng Z."/>
            <person name="Cheng S."/>
            <person name="Spooner D."/>
            <person name="Van Deynze A."/>
            <person name="Simon P."/>
        </authorList>
    </citation>
    <scope>NUCLEOTIDE SEQUENCE</scope>
    <source>
        <tissue evidence="1">Leaf</tissue>
    </source>
</reference>
<name>A0A165A381_DAUCS</name>
<proteinExistence type="predicted"/>
<reference evidence="1" key="2">
    <citation type="submission" date="2022-03" db="EMBL/GenBank/DDBJ databases">
        <title>Draft title - Genomic analysis of global carrot germplasm unveils the trajectory of domestication and the origin of high carotenoid orange carrot.</title>
        <authorList>
            <person name="Iorizzo M."/>
            <person name="Ellison S."/>
            <person name="Senalik D."/>
            <person name="Macko-Podgorni A."/>
            <person name="Grzebelus D."/>
            <person name="Bostan H."/>
            <person name="Rolling W."/>
            <person name="Curaba J."/>
            <person name="Simon P."/>
        </authorList>
    </citation>
    <scope>NUCLEOTIDE SEQUENCE</scope>
    <source>
        <tissue evidence="1">Leaf</tissue>
    </source>
</reference>
<dbReference type="AlphaFoldDB" id="A0A165A381"/>
<evidence type="ECO:0000313" key="2">
    <source>
        <dbReference type="Proteomes" id="UP000077755"/>
    </source>
</evidence>
<dbReference type="Proteomes" id="UP000077755">
    <property type="component" value="Chromosome 4"/>
</dbReference>
<sequence length="102" mass="11532">MSKHEVSVLIDPCKESGRPSVGLIIHRVAVHRVRRCPVRLIGSIVRCVRGIDNMIRSDKANRGLPSQERCLKDQRGVQGVMPRKWGRHLEVERSYISGGLHT</sequence>
<keyword evidence="2" id="KW-1185">Reference proteome</keyword>
<dbReference type="EMBL" id="CP093346">
    <property type="protein sequence ID" value="WOG95580.1"/>
    <property type="molecule type" value="Genomic_DNA"/>
</dbReference>
<gene>
    <name evidence="1" type="ORF">DCAR_0414905</name>
</gene>
<protein>
    <submittedName>
        <fullName evidence="1">Uncharacterized protein</fullName>
    </submittedName>
</protein>
<accession>A0A165A381</accession>
<organism evidence="1 2">
    <name type="scientific">Daucus carota subsp. sativus</name>
    <name type="common">Carrot</name>
    <dbReference type="NCBI Taxonomy" id="79200"/>
    <lineage>
        <taxon>Eukaryota</taxon>
        <taxon>Viridiplantae</taxon>
        <taxon>Streptophyta</taxon>
        <taxon>Embryophyta</taxon>
        <taxon>Tracheophyta</taxon>
        <taxon>Spermatophyta</taxon>
        <taxon>Magnoliopsida</taxon>
        <taxon>eudicotyledons</taxon>
        <taxon>Gunneridae</taxon>
        <taxon>Pentapetalae</taxon>
        <taxon>asterids</taxon>
        <taxon>campanulids</taxon>
        <taxon>Apiales</taxon>
        <taxon>Apiaceae</taxon>
        <taxon>Apioideae</taxon>
        <taxon>Scandiceae</taxon>
        <taxon>Daucinae</taxon>
        <taxon>Daucus</taxon>
        <taxon>Daucus sect. Daucus</taxon>
    </lineage>
</organism>